<feature type="non-terminal residue" evidence="2">
    <location>
        <position position="1"/>
    </location>
</feature>
<gene>
    <name evidence="2" type="ORF">AVDCRST_MAG40-3103</name>
</gene>
<dbReference type="AlphaFoldDB" id="A0A6J4MDM9"/>
<proteinExistence type="predicted"/>
<dbReference type="EMBL" id="CADCTX010000852">
    <property type="protein sequence ID" value="CAA9354901.1"/>
    <property type="molecule type" value="Genomic_DNA"/>
</dbReference>
<evidence type="ECO:0000313" key="2">
    <source>
        <dbReference type="EMBL" id="CAA9354901.1"/>
    </source>
</evidence>
<feature type="domain" description="Peptidase M28" evidence="1">
    <location>
        <begin position="2"/>
        <end position="115"/>
    </location>
</feature>
<protein>
    <recommendedName>
        <fullName evidence="1">Peptidase M28 domain-containing protein</fullName>
    </recommendedName>
</protein>
<dbReference type="Pfam" id="PF04389">
    <property type="entry name" value="Peptidase_M28"/>
    <property type="match status" value="1"/>
</dbReference>
<dbReference type="SUPFAM" id="SSF53187">
    <property type="entry name" value="Zn-dependent exopeptidases"/>
    <property type="match status" value="1"/>
</dbReference>
<name>A0A6J4MDM9_9BACT</name>
<dbReference type="Gene3D" id="3.40.630.10">
    <property type="entry name" value="Zn peptidases"/>
    <property type="match status" value="1"/>
</dbReference>
<organism evidence="2">
    <name type="scientific">uncultured Gemmatimonadaceae bacterium</name>
    <dbReference type="NCBI Taxonomy" id="246130"/>
    <lineage>
        <taxon>Bacteria</taxon>
        <taxon>Pseudomonadati</taxon>
        <taxon>Gemmatimonadota</taxon>
        <taxon>Gemmatimonadia</taxon>
        <taxon>Gemmatimonadales</taxon>
        <taxon>Gemmatimonadaceae</taxon>
        <taxon>environmental samples</taxon>
    </lineage>
</organism>
<evidence type="ECO:0000259" key="1">
    <source>
        <dbReference type="Pfam" id="PF04389"/>
    </source>
</evidence>
<sequence length="144" mass="16004">AQLNMDMVGRGKPTDAMGRGPNNVQLIGPRRLSTQLGDVIDSVNARRTPRMDVDASFDANGHPLNRYCRSDHYMYARYGIPITYFSLGYHTGYHQVVDEPQYIDYGHMARIAGFVHDIAAAVADRDARLVVDKPVPPLSAGCRQ</sequence>
<reference evidence="2" key="1">
    <citation type="submission" date="2020-02" db="EMBL/GenBank/DDBJ databases">
        <authorList>
            <person name="Meier V. D."/>
        </authorList>
    </citation>
    <scope>NUCLEOTIDE SEQUENCE</scope>
    <source>
        <strain evidence="2">AVDCRST_MAG40</strain>
    </source>
</reference>
<accession>A0A6J4MDM9</accession>
<dbReference type="InterPro" id="IPR007484">
    <property type="entry name" value="Peptidase_M28"/>
</dbReference>